<accession>A0A3G9J8I9</accession>
<evidence type="ECO:0000256" key="4">
    <source>
        <dbReference type="ARBA" id="ARBA00022692"/>
    </source>
</evidence>
<dbReference type="InterPro" id="IPR000620">
    <property type="entry name" value="EamA_dom"/>
</dbReference>
<dbReference type="GO" id="GO:0005886">
    <property type="term" value="C:plasma membrane"/>
    <property type="evidence" value="ECO:0007669"/>
    <property type="project" value="UniProtKB-SubCell"/>
</dbReference>
<dbReference type="KEGG" id="pbk:Back11_07040"/>
<reference evidence="8 9" key="1">
    <citation type="submission" date="2018-11" db="EMBL/GenBank/DDBJ databases">
        <title>Complete genome sequence of Paenibacillus baekrokdamisoli strain KCTC 33723.</title>
        <authorList>
            <person name="Kang S.W."/>
            <person name="Lee K.C."/>
            <person name="Kim K.K."/>
            <person name="Kim J.S."/>
            <person name="Kim D.S."/>
            <person name="Ko S.H."/>
            <person name="Yang S.H."/>
            <person name="Lee J.S."/>
        </authorList>
    </citation>
    <scope>NUCLEOTIDE SEQUENCE [LARGE SCALE GENOMIC DNA]</scope>
    <source>
        <strain evidence="8 9">KCTC 33723</strain>
    </source>
</reference>
<dbReference type="PANTHER" id="PTHR32322:SF18">
    <property type="entry name" value="S-ADENOSYLMETHIONINE_S-ADENOSYLHOMOCYSTEINE TRANSPORTER"/>
    <property type="match status" value="1"/>
</dbReference>
<dbReference type="InterPro" id="IPR037185">
    <property type="entry name" value="EmrE-like"/>
</dbReference>
<evidence type="ECO:0000256" key="3">
    <source>
        <dbReference type="ARBA" id="ARBA00022475"/>
    </source>
</evidence>
<protein>
    <submittedName>
        <fullName evidence="8">Transporter</fullName>
    </submittedName>
</protein>
<evidence type="ECO:0000259" key="7">
    <source>
        <dbReference type="Pfam" id="PF00892"/>
    </source>
</evidence>
<dbReference type="Pfam" id="PF00892">
    <property type="entry name" value="EamA"/>
    <property type="match status" value="2"/>
</dbReference>
<proteinExistence type="inferred from homology"/>
<dbReference type="SUPFAM" id="SSF103481">
    <property type="entry name" value="Multidrug resistance efflux transporter EmrE"/>
    <property type="match status" value="2"/>
</dbReference>
<dbReference type="OrthoDB" id="3190463at2"/>
<evidence type="ECO:0000256" key="6">
    <source>
        <dbReference type="ARBA" id="ARBA00023136"/>
    </source>
</evidence>
<dbReference type="EMBL" id="AP019308">
    <property type="protein sequence ID" value="BBH19359.1"/>
    <property type="molecule type" value="Genomic_DNA"/>
</dbReference>
<keyword evidence="6" id="KW-0472">Membrane</keyword>
<keyword evidence="5" id="KW-1133">Transmembrane helix</keyword>
<dbReference type="InterPro" id="IPR050638">
    <property type="entry name" value="AA-Vitamin_Transporters"/>
</dbReference>
<keyword evidence="4" id="KW-0812">Transmembrane</keyword>
<evidence type="ECO:0000256" key="5">
    <source>
        <dbReference type="ARBA" id="ARBA00022989"/>
    </source>
</evidence>
<sequence>MTAARFFTHPLGVIAASVAATLLWGSAYPFIKLSYLHLHIGQAETFEQLLFAGYRFTLAGILIFIYMTLRKESIRYQRGSGTQVAWIALLQTVLQYTFFYAGLSMSSGVVGAVIAGTISFFQILLAHFFYKNDKLSGTVGVGLIVGFMGLLILGLSKHGGESGPLFSMGELLLICASLFNAIANLLSRRAAASYSIPYINGYQMLLGGLVLCAAASWKTGLFPFQFDWQAGLMLLHLAIVSALGFMLWNNVMKYNQVGSVSMYLFLIPVFGVIQSAVLLSESLTYAVLAALLLVSLGIIIVNRSKGVLKAAKN</sequence>
<comment type="subcellular location">
    <subcellularLocation>
        <location evidence="1">Cell membrane</location>
        <topology evidence="1">Multi-pass membrane protein</topology>
    </subcellularLocation>
</comment>
<gene>
    <name evidence="8" type="ORF">Back11_07040</name>
</gene>
<keyword evidence="9" id="KW-1185">Reference proteome</keyword>
<feature type="domain" description="EamA" evidence="7">
    <location>
        <begin position="13"/>
        <end position="153"/>
    </location>
</feature>
<dbReference type="RefSeq" id="WP_125653712.1">
    <property type="nucleotide sequence ID" value="NZ_AP019308.1"/>
</dbReference>
<name>A0A3G9J8I9_9BACL</name>
<evidence type="ECO:0000313" key="8">
    <source>
        <dbReference type="EMBL" id="BBH19359.1"/>
    </source>
</evidence>
<evidence type="ECO:0000313" key="9">
    <source>
        <dbReference type="Proteomes" id="UP000275368"/>
    </source>
</evidence>
<dbReference type="PANTHER" id="PTHR32322">
    <property type="entry name" value="INNER MEMBRANE TRANSPORTER"/>
    <property type="match status" value="1"/>
</dbReference>
<comment type="similarity">
    <text evidence="2">Belongs to the EamA transporter family.</text>
</comment>
<dbReference type="Proteomes" id="UP000275368">
    <property type="component" value="Chromosome"/>
</dbReference>
<organism evidence="8 9">
    <name type="scientific">Paenibacillus baekrokdamisoli</name>
    <dbReference type="NCBI Taxonomy" id="1712516"/>
    <lineage>
        <taxon>Bacteria</taxon>
        <taxon>Bacillati</taxon>
        <taxon>Bacillota</taxon>
        <taxon>Bacilli</taxon>
        <taxon>Bacillales</taxon>
        <taxon>Paenibacillaceae</taxon>
        <taxon>Paenibacillus</taxon>
    </lineage>
</organism>
<evidence type="ECO:0000256" key="2">
    <source>
        <dbReference type="ARBA" id="ARBA00007362"/>
    </source>
</evidence>
<feature type="domain" description="EamA" evidence="7">
    <location>
        <begin position="168"/>
        <end position="302"/>
    </location>
</feature>
<evidence type="ECO:0000256" key="1">
    <source>
        <dbReference type="ARBA" id="ARBA00004651"/>
    </source>
</evidence>
<dbReference type="AlphaFoldDB" id="A0A3G9J8I9"/>
<keyword evidence="3" id="KW-1003">Cell membrane</keyword>